<sequence length="274" mass="30889">MPIKFSREWSLFVVLCCMWSQVACDHSTAHSRDRVLPVEKAEVVAAFPHDPEAFSQGLVVEGGTLYESTGLFGSSSLRIVDLETGKVQKIVRLNDQYFGEGLTKRGDQLIQITWKNREAFVFDAATLEYKSTIRYAGEGWGLTRWGEHLVMSDGSSVLKVLEPETFRVLKKISVRADGRAVSDLNELETVGNEIWANVWHRDLILRIDPRTGEGIGWIDLSHLFPSNRRPHQEAVLNGIAYDPVKGRLFVTGKNWPQLFEIRVDSLPEPAAKKP</sequence>
<dbReference type="KEGG" id="plm:Plim_1300"/>
<dbReference type="PANTHER" id="PTHR31270:SF1">
    <property type="entry name" value="GLUTAMINYL-PEPTIDE CYCLOTRANSFERASE"/>
    <property type="match status" value="1"/>
</dbReference>
<dbReference type="Gene3D" id="2.130.10.10">
    <property type="entry name" value="YVTN repeat-like/Quinoprotein amine dehydrogenase"/>
    <property type="match status" value="1"/>
</dbReference>
<dbReference type="InterPro" id="IPR015943">
    <property type="entry name" value="WD40/YVTN_repeat-like_dom_sf"/>
</dbReference>
<proteinExistence type="predicted"/>
<keyword evidence="1" id="KW-0808">Transferase</keyword>
<protein>
    <submittedName>
        <fullName evidence="1">Glutamine cyclotransferase</fullName>
    </submittedName>
</protein>
<evidence type="ECO:0000313" key="1">
    <source>
        <dbReference type="EMBL" id="ADG67134.1"/>
    </source>
</evidence>
<dbReference type="Proteomes" id="UP000002220">
    <property type="component" value="Chromosome"/>
</dbReference>
<evidence type="ECO:0000313" key="2">
    <source>
        <dbReference type="Proteomes" id="UP000002220"/>
    </source>
</evidence>
<dbReference type="AlphaFoldDB" id="D5SUT2"/>
<dbReference type="PANTHER" id="PTHR31270">
    <property type="entry name" value="GLUTAMINYL-PEPTIDE CYCLOTRANSFERASE"/>
    <property type="match status" value="1"/>
</dbReference>
<dbReference type="RefSeq" id="WP_013109565.1">
    <property type="nucleotide sequence ID" value="NC_014148.1"/>
</dbReference>
<gene>
    <name evidence="1" type="ordered locus">Plim_1300</name>
</gene>
<dbReference type="EMBL" id="CP001744">
    <property type="protein sequence ID" value="ADG67134.1"/>
    <property type="molecule type" value="Genomic_DNA"/>
</dbReference>
<dbReference type="eggNOG" id="COG3823">
    <property type="taxonomic scope" value="Bacteria"/>
</dbReference>
<dbReference type="STRING" id="521674.Plim_1300"/>
<accession>D5SUT2</accession>
<dbReference type="GO" id="GO:0016603">
    <property type="term" value="F:glutaminyl-peptide cyclotransferase activity"/>
    <property type="evidence" value="ECO:0007669"/>
    <property type="project" value="InterPro"/>
</dbReference>
<dbReference type="InterPro" id="IPR011044">
    <property type="entry name" value="Quino_amine_DH_bsu"/>
</dbReference>
<reference evidence="1 2" key="1">
    <citation type="journal article" date="2010" name="Stand. Genomic Sci.">
        <title>Complete genome sequence of Planctomyces limnophilus type strain (Mu 290).</title>
        <authorList>
            <person name="Labutti K."/>
            <person name="Sikorski J."/>
            <person name="Schneider S."/>
            <person name="Nolan M."/>
            <person name="Lucas S."/>
            <person name="Glavina Del Rio T."/>
            <person name="Tice H."/>
            <person name="Cheng J.F."/>
            <person name="Goodwin L."/>
            <person name="Pitluck S."/>
            <person name="Liolios K."/>
            <person name="Ivanova N."/>
            <person name="Mavromatis K."/>
            <person name="Mikhailova N."/>
            <person name="Pati A."/>
            <person name="Chen A."/>
            <person name="Palaniappan K."/>
            <person name="Land M."/>
            <person name="Hauser L."/>
            <person name="Chang Y.J."/>
            <person name="Jeffries C.D."/>
            <person name="Tindall B.J."/>
            <person name="Rohde M."/>
            <person name="Goker M."/>
            <person name="Woyke T."/>
            <person name="Bristow J."/>
            <person name="Eisen J.A."/>
            <person name="Markowitz V."/>
            <person name="Hugenholtz P."/>
            <person name="Kyrpides N.C."/>
            <person name="Klenk H.P."/>
            <person name="Lapidus A."/>
        </authorList>
    </citation>
    <scope>NUCLEOTIDE SEQUENCE [LARGE SCALE GENOMIC DNA]</scope>
    <source>
        <strain evidence="2">ATCC 43296 / DSM 3776 / IFAM 1008 / 290</strain>
    </source>
</reference>
<dbReference type="InterPro" id="IPR007788">
    <property type="entry name" value="QCT"/>
</dbReference>
<organism evidence="1 2">
    <name type="scientific">Planctopirus limnophila (strain ATCC 43296 / DSM 3776 / IFAM 1008 / Mu 290)</name>
    <name type="common">Planctomyces limnophilus</name>
    <dbReference type="NCBI Taxonomy" id="521674"/>
    <lineage>
        <taxon>Bacteria</taxon>
        <taxon>Pseudomonadati</taxon>
        <taxon>Planctomycetota</taxon>
        <taxon>Planctomycetia</taxon>
        <taxon>Planctomycetales</taxon>
        <taxon>Planctomycetaceae</taxon>
        <taxon>Planctopirus</taxon>
    </lineage>
</organism>
<dbReference type="HOGENOM" id="CLU_060272_2_2_0"/>
<dbReference type="SUPFAM" id="SSF50969">
    <property type="entry name" value="YVTN repeat-like/Quinoprotein amine dehydrogenase"/>
    <property type="match status" value="1"/>
</dbReference>
<keyword evidence="2" id="KW-1185">Reference proteome</keyword>
<name>D5SUT2_PLAL2</name>
<dbReference type="Pfam" id="PF05096">
    <property type="entry name" value="Glu_cyclase_2"/>
    <property type="match status" value="1"/>
</dbReference>